<dbReference type="RefSeq" id="XP_013072866.2">
    <property type="nucleotide sequence ID" value="XM_013217412.2"/>
</dbReference>
<dbReference type="GO" id="GO:0005634">
    <property type="term" value="C:nucleus"/>
    <property type="evidence" value="ECO:0007669"/>
    <property type="project" value="TreeGrafter"/>
</dbReference>
<dbReference type="Pfam" id="PF15384">
    <property type="entry name" value="PAXX"/>
    <property type="match status" value="1"/>
</dbReference>
<gene>
    <name evidence="2" type="primary">106059725</name>
</gene>
<dbReference type="VEuPathDB" id="VectorBase:BGLAX_039911"/>
<accession>A0A2C9L6L9</accession>
<dbReference type="OrthoDB" id="5969703at2759"/>
<dbReference type="KEGG" id="bgt:106059725"/>
<protein>
    <submittedName>
        <fullName evidence="2">Uncharacterized protein</fullName>
    </submittedName>
</protein>
<evidence type="ECO:0000313" key="3">
    <source>
        <dbReference type="Proteomes" id="UP000076420"/>
    </source>
</evidence>
<dbReference type="InterPro" id="IPR054134">
    <property type="entry name" value="PAXX_N"/>
</dbReference>
<dbReference type="EnsemblMetazoa" id="BGLB027551-RA">
    <property type="protein sequence ID" value="BGLB027551-PA"/>
    <property type="gene ID" value="BGLB027551"/>
</dbReference>
<dbReference type="GO" id="GO:0070419">
    <property type="term" value="C:nonhomologous end joining complex"/>
    <property type="evidence" value="ECO:0007669"/>
    <property type="project" value="TreeGrafter"/>
</dbReference>
<dbReference type="Proteomes" id="UP000076420">
    <property type="component" value="Unassembled WGS sequence"/>
</dbReference>
<dbReference type="GO" id="GO:0035861">
    <property type="term" value="C:site of double-strand break"/>
    <property type="evidence" value="ECO:0007669"/>
    <property type="project" value="TreeGrafter"/>
</dbReference>
<feature type="coiled-coil region" evidence="1">
    <location>
        <begin position="129"/>
        <end position="156"/>
    </location>
</feature>
<reference evidence="2" key="1">
    <citation type="submission" date="2020-05" db="UniProtKB">
        <authorList>
            <consortium name="EnsemblMetazoa"/>
        </authorList>
    </citation>
    <scope>IDENTIFICATION</scope>
    <source>
        <strain evidence="2">BB02</strain>
    </source>
</reference>
<dbReference type="CDD" id="cd22286">
    <property type="entry name" value="HD_PAXX_N"/>
    <property type="match status" value="1"/>
</dbReference>
<evidence type="ECO:0000256" key="1">
    <source>
        <dbReference type="SAM" id="Coils"/>
    </source>
</evidence>
<dbReference type="InterPro" id="IPR027873">
    <property type="entry name" value="PAXX"/>
</dbReference>
<proteinExistence type="predicted"/>
<organism evidence="2 3">
    <name type="scientific">Biomphalaria glabrata</name>
    <name type="common">Bloodfluke planorb</name>
    <name type="synonym">Freshwater snail</name>
    <dbReference type="NCBI Taxonomy" id="6526"/>
    <lineage>
        <taxon>Eukaryota</taxon>
        <taxon>Metazoa</taxon>
        <taxon>Spiralia</taxon>
        <taxon>Lophotrochozoa</taxon>
        <taxon>Mollusca</taxon>
        <taxon>Gastropoda</taxon>
        <taxon>Heterobranchia</taxon>
        <taxon>Euthyneura</taxon>
        <taxon>Panpulmonata</taxon>
        <taxon>Hygrophila</taxon>
        <taxon>Lymnaeoidea</taxon>
        <taxon>Planorbidae</taxon>
        <taxon>Biomphalaria</taxon>
    </lineage>
</organism>
<dbReference type="AlphaFoldDB" id="A0A2C9L6L9"/>
<dbReference type="GO" id="GO:0006303">
    <property type="term" value="P:double-strand break repair via nonhomologous end joining"/>
    <property type="evidence" value="ECO:0007669"/>
    <property type="project" value="InterPro"/>
</dbReference>
<dbReference type="STRING" id="6526.A0A2C9L6L9"/>
<name>A0A2C9L6L9_BIOGL</name>
<keyword evidence="1" id="KW-0175">Coiled coil</keyword>
<evidence type="ECO:0000313" key="2">
    <source>
        <dbReference type="EnsemblMetazoa" id="BGLB027551-PA"/>
    </source>
</evidence>
<dbReference type="PANTHER" id="PTHR28586">
    <property type="entry name" value="PROTEIN PAXX"/>
    <property type="match status" value="1"/>
</dbReference>
<dbReference type="PANTHER" id="PTHR28586:SF1">
    <property type="entry name" value="PROTEIN PAXX"/>
    <property type="match status" value="1"/>
</dbReference>
<dbReference type="GO" id="GO:0060090">
    <property type="term" value="F:molecular adaptor activity"/>
    <property type="evidence" value="ECO:0007669"/>
    <property type="project" value="TreeGrafter"/>
</dbReference>
<dbReference type="VEuPathDB" id="VectorBase:BGLB027551"/>
<sequence length="205" mass="22460">MSNIESLVNDIKVDKLFKVVTNGNGRQQYVCLTKTYLKVFIIEVTNGNDLWLINLDDSNIEELIELNDVASVDTFLQIIRNGFLSSGTISLACIGNKMQLTFVKDTSSVTLDLFEPKASEKKLELQSVVLSLAMRVSQLETELSNANDQIKVFKDQKSSITSMMASSPAKNSITAKAKGTKVGMSVVNPSSRKRKAAAGVVFDTN</sequence>